<dbReference type="FunFam" id="3.20.20.140:FF:000022">
    <property type="entry name" value="Guanine deaminase"/>
    <property type="match status" value="1"/>
</dbReference>
<dbReference type="NCBIfam" id="TIGR02967">
    <property type="entry name" value="guan_deamin"/>
    <property type="match status" value="1"/>
</dbReference>
<evidence type="ECO:0000256" key="4">
    <source>
        <dbReference type="ARBA" id="ARBA00022801"/>
    </source>
</evidence>
<feature type="domain" description="Amidohydrolase-related" evidence="10">
    <location>
        <begin position="82"/>
        <end position="479"/>
    </location>
</feature>
<evidence type="ECO:0000256" key="5">
    <source>
        <dbReference type="ARBA" id="ARBA00022833"/>
    </source>
</evidence>
<dbReference type="PANTHER" id="PTHR11271">
    <property type="entry name" value="GUANINE DEAMINASE"/>
    <property type="match status" value="1"/>
</dbReference>
<organism evidence="11">
    <name type="scientific">Rosellinia necatrix</name>
    <name type="common">White root-rot fungus</name>
    <dbReference type="NCBI Taxonomy" id="77044"/>
    <lineage>
        <taxon>Eukaryota</taxon>
        <taxon>Fungi</taxon>
        <taxon>Dikarya</taxon>
        <taxon>Ascomycota</taxon>
        <taxon>Pezizomycotina</taxon>
        <taxon>Sordariomycetes</taxon>
        <taxon>Xylariomycetidae</taxon>
        <taxon>Xylariales</taxon>
        <taxon>Xylariaceae</taxon>
        <taxon>Rosellinia</taxon>
    </lineage>
</organism>
<dbReference type="Proteomes" id="UP000054516">
    <property type="component" value="Unassembled WGS sequence"/>
</dbReference>
<evidence type="ECO:0000256" key="9">
    <source>
        <dbReference type="SAM" id="MobiDB-lite"/>
    </source>
</evidence>
<comment type="function">
    <text evidence="7 8">Catalyzes the hydrolytic deamination of guanine, producing xanthine and ammonia.</text>
</comment>
<evidence type="ECO:0000256" key="8">
    <source>
        <dbReference type="RuleBase" id="RU366009"/>
    </source>
</evidence>
<evidence type="ECO:0000313" key="11">
    <source>
        <dbReference type="EMBL" id="GAP85986.1"/>
    </source>
</evidence>
<feature type="compositionally biased region" description="Basic and acidic residues" evidence="9">
    <location>
        <begin position="371"/>
        <end position="385"/>
    </location>
</feature>
<dbReference type="EC" id="3.5.4.3" evidence="8"/>
<keyword evidence="5 8" id="KW-0862">Zinc</keyword>
<dbReference type="EMBL" id="DF977448">
    <property type="protein sequence ID" value="GAP85986.1"/>
    <property type="molecule type" value="Genomic_DNA"/>
</dbReference>
<evidence type="ECO:0000256" key="3">
    <source>
        <dbReference type="ARBA" id="ARBA00022723"/>
    </source>
</evidence>
<dbReference type="InterPro" id="IPR032466">
    <property type="entry name" value="Metal_Hydrolase"/>
</dbReference>
<dbReference type="InterPro" id="IPR051607">
    <property type="entry name" value="Metallo-dep_hydrolases"/>
</dbReference>
<keyword evidence="4 8" id="KW-0378">Hydrolase</keyword>
<dbReference type="InterPro" id="IPR006680">
    <property type="entry name" value="Amidohydro-rel"/>
</dbReference>
<comment type="similarity">
    <text evidence="2 8">Belongs to the metallo-dependent hydrolases superfamily. ATZ/TRZ family.</text>
</comment>
<sequence length="483" mass="52834">MTPSKPGPPRNQVFLGTFVHSKTLGELEYLHNTAICVDASGKITAVEANCDQQKALETLYAKLGWSPDDLAITVARDGQFFFPGFIDTHVHASQYPNVGLFGKTTLLDWLEKYTFPAEASLSSLPKARRVYTRCIRRTLAHGTTTAAYYATIHVDATNILADLCHSMGQRAFVGRVCMDHGPDYYRDESPAEAVAATRATIQHIRSMDHDFELVSPIITPRFAPACSPEMMRALSELQRETRLPMQTHLSENVGEIDLVRDLFPDSKSYTDVYDAHGLLNEKTVLAHAIYLSEEEADLIAQRKAGVAHCPCSNSALTSGAARVRWLLGKGISVGLGTDMSGGYSPSILEAARQAKLVSNSLLFPSSGGPPEGKKGEGKVEGERESASLSVDEVLYLATRGGAEVLGLADKVGAFGVGMRWDAQLVDLAVVPEDVPEDDPAPDSNVDVFGWEAWDERIAKWVFNGDDRNTSKVWVQGRLVHERR</sequence>
<evidence type="ECO:0000313" key="12">
    <source>
        <dbReference type="Proteomes" id="UP000054516"/>
    </source>
</evidence>
<dbReference type="STRING" id="77044.A0A1W2TDB4"/>
<feature type="region of interest" description="Disordered" evidence="9">
    <location>
        <begin position="361"/>
        <end position="385"/>
    </location>
</feature>
<evidence type="ECO:0000256" key="6">
    <source>
        <dbReference type="ARBA" id="ARBA00051148"/>
    </source>
</evidence>
<evidence type="ECO:0000256" key="2">
    <source>
        <dbReference type="ARBA" id="ARBA00006745"/>
    </source>
</evidence>
<dbReference type="SUPFAM" id="SSF51338">
    <property type="entry name" value="Composite domain of metallo-dependent hydrolases"/>
    <property type="match status" value="1"/>
</dbReference>
<keyword evidence="12" id="KW-1185">Reference proteome</keyword>
<reference evidence="11" key="1">
    <citation type="submission" date="2016-03" db="EMBL/GenBank/DDBJ databases">
        <title>Draft genome sequence of Rosellinia necatrix.</title>
        <authorList>
            <person name="Kanematsu S."/>
        </authorList>
    </citation>
    <scope>NUCLEOTIDE SEQUENCE [LARGE SCALE GENOMIC DNA]</scope>
    <source>
        <strain evidence="11">W97</strain>
    </source>
</reference>
<evidence type="ECO:0000256" key="7">
    <source>
        <dbReference type="ARBA" id="ARBA00056079"/>
    </source>
</evidence>
<dbReference type="UniPathway" id="UPA00603">
    <property type="reaction ID" value="UER00660"/>
</dbReference>
<dbReference type="GO" id="GO:0005829">
    <property type="term" value="C:cytosol"/>
    <property type="evidence" value="ECO:0007669"/>
    <property type="project" value="TreeGrafter"/>
</dbReference>
<dbReference type="AlphaFoldDB" id="A0A1W2TDB4"/>
<keyword evidence="3 8" id="KW-0479">Metal-binding</keyword>
<comment type="catalytic activity">
    <reaction evidence="6 8">
        <text>guanine + H2O + H(+) = xanthine + NH4(+)</text>
        <dbReference type="Rhea" id="RHEA:14665"/>
        <dbReference type="ChEBI" id="CHEBI:15377"/>
        <dbReference type="ChEBI" id="CHEBI:15378"/>
        <dbReference type="ChEBI" id="CHEBI:16235"/>
        <dbReference type="ChEBI" id="CHEBI:17712"/>
        <dbReference type="ChEBI" id="CHEBI:28938"/>
        <dbReference type="EC" id="3.5.4.3"/>
    </reaction>
</comment>
<dbReference type="InterPro" id="IPR014311">
    <property type="entry name" value="Guanine_deaminase"/>
</dbReference>
<gene>
    <name evidence="11" type="ORF">SAMD00023353_0300980</name>
</gene>
<evidence type="ECO:0000256" key="1">
    <source>
        <dbReference type="ARBA" id="ARBA00004984"/>
    </source>
</evidence>
<name>A0A1W2TDB4_ROSNE</name>
<dbReference type="OrthoDB" id="194468at2759"/>
<comment type="pathway">
    <text evidence="1 8">Purine metabolism; guanine degradation; xanthine from guanine: step 1/1.</text>
</comment>
<dbReference type="Pfam" id="PF01979">
    <property type="entry name" value="Amidohydro_1"/>
    <property type="match status" value="1"/>
</dbReference>
<dbReference type="OMA" id="CVHMNDS"/>
<dbReference type="InterPro" id="IPR011059">
    <property type="entry name" value="Metal-dep_hydrolase_composite"/>
</dbReference>
<dbReference type="GO" id="GO:0006147">
    <property type="term" value="P:guanine catabolic process"/>
    <property type="evidence" value="ECO:0007669"/>
    <property type="project" value="UniProtKB-UniRule"/>
</dbReference>
<evidence type="ECO:0000259" key="10">
    <source>
        <dbReference type="Pfam" id="PF01979"/>
    </source>
</evidence>
<dbReference type="Gene3D" id="2.30.40.10">
    <property type="entry name" value="Urease, subunit C, domain 1"/>
    <property type="match status" value="1"/>
</dbReference>
<accession>A0A1W2TDB4</accession>
<proteinExistence type="inferred from homology"/>
<protein>
    <recommendedName>
        <fullName evidence="8">Guanine deaminase</fullName>
        <shortName evidence="8">Guanase</shortName>
        <ecNumber evidence="8">3.5.4.3</ecNumber>
    </recommendedName>
    <alternativeName>
        <fullName evidence="8">Guanine aminohydrolase</fullName>
    </alternativeName>
</protein>
<dbReference type="GO" id="GO:0008892">
    <property type="term" value="F:guanine deaminase activity"/>
    <property type="evidence" value="ECO:0007669"/>
    <property type="project" value="UniProtKB-UniRule"/>
</dbReference>
<dbReference type="GO" id="GO:0008270">
    <property type="term" value="F:zinc ion binding"/>
    <property type="evidence" value="ECO:0007669"/>
    <property type="project" value="UniProtKB-UniRule"/>
</dbReference>
<dbReference type="Gene3D" id="3.20.20.140">
    <property type="entry name" value="Metal-dependent hydrolases"/>
    <property type="match status" value="1"/>
</dbReference>
<dbReference type="SUPFAM" id="SSF51556">
    <property type="entry name" value="Metallo-dependent hydrolases"/>
    <property type="match status" value="1"/>
</dbReference>
<dbReference type="PANTHER" id="PTHR11271:SF6">
    <property type="entry name" value="GUANINE DEAMINASE"/>
    <property type="match status" value="1"/>
</dbReference>
<comment type="cofactor">
    <cofactor evidence="8">
        <name>Zn(2+)</name>
        <dbReference type="ChEBI" id="CHEBI:29105"/>
    </cofactor>
    <text evidence="8">Binds 1 zinc ion per subunit.</text>
</comment>